<reference evidence="1" key="1">
    <citation type="journal article" date="2020" name="Nature">
        <title>Giant virus diversity and host interactions through global metagenomics.</title>
        <authorList>
            <person name="Schulz F."/>
            <person name="Roux S."/>
            <person name="Paez-Espino D."/>
            <person name="Jungbluth S."/>
            <person name="Walsh D.A."/>
            <person name="Denef V.J."/>
            <person name="McMahon K.D."/>
            <person name="Konstantinidis K.T."/>
            <person name="Eloe-Fadrosh E.A."/>
            <person name="Kyrpides N.C."/>
            <person name="Woyke T."/>
        </authorList>
    </citation>
    <scope>NUCLEOTIDE SEQUENCE</scope>
    <source>
        <strain evidence="1">GVMAG-M-3300023179-116</strain>
    </source>
</reference>
<dbReference type="Pfam" id="PF20102">
    <property type="entry name" value="DUF6492"/>
    <property type="match status" value="1"/>
</dbReference>
<protein>
    <recommendedName>
        <fullName evidence="2">Nucleotide-diphospho-sugar transferase domain-containing protein</fullName>
    </recommendedName>
</protein>
<evidence type="ECO:0008006" key="2">
    <source>
        <dbReference type="Google" id="ProtNLM"/>
    </source>
</evidence>
<evidence type="ECO:0000313" key="1">
    <source>
        <dbReference type="EMBL" id="QHT23546.1"/>
    </source>
</evidence>
<dbReference type="InterPro" id="IPR045499">
    <property type="entry name" value="DUF6492"/>
</dbReference>
<organism evidence="1">
    <name type="scientific">viral metagenome</name>
    <dbReference type="NCBI Taxonomy" id="1070528"/>
    <lineage>
        <taxon>unclassified sequences</taxon>
        <taxon>metagenomes</taxon>
        <taxon>organismal metagenomes</taxon>
    </lineage>
</organism>
<dbReference type="EMBL" id="MN739732">
    <property type="protein sequence ID" value="QHT23546.1"/>
    <property type="molecule type" value="Genomic_DNA"/>
</dbReference>
<name>A0A6C0E350_9ZZZZ</name>
<proteinExistence type="predicted"/>
<accession>A0A6C0E350</accession>
<dbReference type="AlphaFoldDB" id="A0A6C0E350"/>
<sequence length="258" mass="30665">MENSLLFDIVICVGPNDITIIEKTLPFTKQNIIGYRNIYLVSYDSKLVLPGTITIDENIYPFTKQNLIEKFGDNSRNGWYLQQLLKMYAGNVIPGILKRYLVIDSDTYFLKPTNFITNDGKHYLDRGYEYHDPYFKHMNKLHPALYKHPELNGISGISHHMFFNNDSLNKLFKMVETYHSNGKLFWELMLDTIDKNHYMGSGYSEYEIYFNYMFLYHKNDIIIRNLKWQNLSCLDPHNTNDNDFVSIHWYIRKSNTYI</sequence>